<keyword evidence="1" id="KW-1133">Transmembrane helix</keyword>
<dbReference type="Proteomes" id="UP000009026">
    <property type="component" value="Chromosome"/>
</dbReference>
<dbReference type="AlphaFoldDB" id="A0A0H4WQ45"/>
<feature type="transmembrane region" description="Helical" evidence="1">
    <location>
        <begin position="93"/>
        <end position="112"/>
    </location>
</feature>
<organism evidence="2 3">
    <name type="scientific">Pseudomyxococcus hansupus</name>
    <dbReference type="NCBI Taxonomy" id="1297742"/>
    <lineage>
        <taxon>Bacteria</taxon>
        <taxon>Pseudomonadati</taxon>
        <taxon>Myxococcota</taxon>
        <taxon>Myxococcia</taxon>
        <taxon>Myxococcales</taxon>
        <taxon>Cystobacterineae</taxon>
        <taxon>Myxococcaceae</taxon>
        <taxon>Pseudomyxococcus</taxon>
    </lineage>
</organism>
<dbReference type="RefSeq" id="WP_002634169.1">
    <property type="nucleotide sequence ID" value="NZ_CP012109.1"/>
</dbReference>
<feature type="transmembrane region" description="Helical" evidence="1">
    <location>
        <begin position="187"/>
        <end position="212"/>
    </location>
</feature>
<evidence type="ECO:0000256" key="1">
    <source>
        <dbReference type="SAM" id="Phobius"/>
    </source>
</evidence>
<protein>
    <submittedName>
        <fullName evidence="2">Uncharacterized protein</fullName>
    </submittedName>
</protein>
<name>A0A0H4WQ45_9BACT</name>
<evidence type="ECO:0000313" key="3">
    <source>
        <dbReference type="Proteomes" id="UP000009026"/>
    </source>
</evidence>
<accession>A0A0H4WQ45</accession>
<dbReference type="EMBL" id="CP012109">
    <property type="protein sequence ID" value="AKQ64909.1"/>
    <property type="molecule type" value="Genomic_DNA"/>
</dbReference>
<dbReference type="KEGG" id="mym:A176_001821"/>
<keyword evidence="3" id="KW-1185">Reference proteome</keyword>
<dbReference type="PATRIC" id="fig|1297742.4.peg.1844"/>
<keyword evidence="1" id="KW-0472">Membrane</keyword>
<evidence type="ECO:0000313" key="2">
    <source>
        <dbReference type="EMBL" id="AKQ64909.1"/>
    </source>
</evidence>
<gene>
    <name evidence="2" type="ORF">A176_001821</name>
</gene>
<reference evidence="2 3" key="1">
    <citation type="journal article" date="2016" name="PLoS ONE">
        <title>Complete Genome Sequence and Comparative Genomics of a Novel Myxobacterium Myxococcus hansupus.</title>
        <authorList>
            <person name="Sharma G."/>
            <person name="Narwani T."/>
            <person name="Subramanian S."/>
        </authorList>
    </citation>
    <scope>NUCLEOTIDE SEQUENCE [LARGE SCALE GENOMIC DNA]</scope>
    <source>
        <strain evidence="3">mixupus</strain>
    </source>
</reference>
<dbReference type="OrthoDB" id="5382480at2"/>
<keyword evidence="1" id="KW-0812">Transmembrane</keyword>
<proteinExistence type="predicted"/>
<sequence>MDRLTQLFWLWMLFFAVTVLWALAQAAVASTLGARPVAVVLGFGPTLFSGRLGGILCAFRPIPGASSVSFSEPAQDGAPAQDRLLALSPAQHAAVILLPWAFPVAIAMVCLGPSQALHHFVSGFTLPFELSLLPGRVERLLALIQHGEFLRAWGLMNAKMAALNLLPLPALAGGTFLLLPWRKGYPVWAGLLGMLGLLAAVPWALYVLYLVIKTLVA</sequence>
<feature type="transmembrane region" description="Helical" evidence="1">
    <location>
        <begin position="161"/>
        <end position="181"/>
    </location>
</feature>